<protein>
    <recommendedName>
        <fullName evidence="3">Heterokaryon incompatibility domain-containing protein</fullName>
    </recommendedName>
</protein>
<keyword evidence="2" id="KW-1185">Reference proteome</keyword>
<proteinExistence type="predicted"/>
<dbReference type="EMBL" id="MU006226">
    <property type="protein sequence ID" value="KAF2826171.1"/>
    <property type="molecule type" value="Genomic_DNA"/>
</dbReference>
<sequence length="215" mass="25382">MLQSFLTEVPLCFPQRLLTTGNKRTIDFIQFLSTEYSERGLTEKTDRCAAISGLENRIAQAEQSETRFGIFQSFLHRCLLWQRSGERHMDRIGYETQSVPSWSWMAYSGSIQFMDITFGKVEWVRSLTVNRHYKYRLFNKKWKPALVTNISSFRNCSFKQSEAGYAILDSDRAERGEIQYDVEMHKRFDTERCVIIGQDCRKFNARKTKYYILVL</sequence>
<evidence type="ECO:0008006" key="3">
    <source>
        <dbReference type="Google" id="ProtNLM"/>
    </source>
</evidence>
<evidence type="ECO:0000313" key="2">
    <source>
        <dbReference type="Proteomes" id="UP000799424"/>
    </source>
</evidence>
<accession>A0A6A6ZYU7</accession>
<dbReference type="PANTHER" id="PTHR33112:SF10">
    <property type="entry name" value="TOL"/>
    <property type="match status" value="1"/>
</dbReference>
<reference evidence="1" key="1">
    <citation type="journal article" date="2020" name="Stud. Mycol.">
        <title>101 Dothideomycetes genomes: a test case for predicting lifestyles and emergence of pathogens.</title>
        <authorList>
            <person name="Haridas S."/>
            <person name="Albert R."/>
            <person name="Binder M."/>
            <person name="Bloem J."/>
            <person name="Labutti K."/>
            <person name="Salamov A."/>
            <person name="Andreopoulos B."/>
            <person name="Baker S."/>
            <person name="Barry K."/>
            <person name="Bills G."/>
            <person name="Bluhm B."/>
            <person name="Cannon C."/>
            <person name="Castanera R."/>
            <person name="Culley D."/>
            <person name="Daum C."/>
            <person name="Ezra D."/>
            <person name="Gonzalez J."/>
            <person name="Henrissat B."/>
            <person name="Kuo A."/>
            <person name="Liang C."/>
            <person name="Lipzen A."/>
            <person name="Lutzoni F."/>
            <person name="Magnuson J."/>
            <person name="Mondo S."/>
            <person name="Nolan M."/>
            <person name="Ohm R."/>
            <person name="Pangilinan J."/>
            <person name="Park H.-J."/>
            <person name="Ramirez L."/>
            <person name="Alfaro M."/>
            <person name="Sun H."/>
            <person name="Tritt A."/>
            <person name="Yoshinaga Y."/>
            <person name="Zwiers L.-H."/>
            <person name="Turgeon B."/>
            <person name="Goodwin S."/>
            <person name="Spatafora J."/>
            <person name="Crous P."/>
            <person name="Grigoriev I."/>
        </authorList>
    </citation>
    <scope>NUCLEOTIDE SEQUENCE</scope>
    <source>
        <strain evidence="1">CBS 113818</strain>
    </source>
</reference>
<dbReference type="Proteomes" id="UP000799424">
    <property type="component" value="Unassembled WGS sequence"/>
</dbReference>
<evidence type="ECO:0000313" key="1">
    <source>
        <dbReference type="EMBL" id="KAF2826171.1"/>
    </source>
</evidence>
<organism evidence="1 2">
    <name type="scientific">Ophiobolus disseminans</name>
    <dbReference type="NCBI Taxonomy" id="1469910"/>
    <lineage>
        <taxon>Eukaryota</taxon>
        <taxon>Fungi</taxon>
        <taxon>Dikarya</taxon>
        <taxon>Ascomycota</taxon>
        <taxon>Pezizomycotina</taxon>
        <taxon>Dothideomycetes</taxon>
        <taxon>Pleosporomycetidae</taxon>
        <taxon>Pleosporales</taxon>
        <taxon>Pleosporineae</taxon>
        <taxon>Phaeosphaeriaceae</taxon>
        <taxon>Ophiobolus</taxon>
    </lineage>
</organism>
<dbReference type="AlphaFoldDB" id="A0A6A6ZYU7"/>
<dbReference type="OrthoDB" id="4161196at2759"/>
<name>A0A6A6ZYU7_9PLEO</name>
<dbReference type="PANTHER" id="PTHR33112">
    <property type="entry name" value="DOMAIN PROTEIN, PUTATIVE-RELATED"/>
    <property type="match status" value="1"/>
</dbReference>
<gene>
    <name evidence="1" type="ORF">CC86DRAFT_382244</name>
</gene>